<accession>A0A9N9HR47</accession>
<dbReference type="OrthoDB" id="2381963at2759"/>
<protein>
    <submittedName>
        <fullName evidence="1">6189_t:CDS:1</fullName>
    </submittedName>
</protein>
<comment type="caution">
    <text evidence="1">The sequence shown here is derived from an EMBL/GenBank/DDBJ whole genome shotgun (WGS) entry which is preliminary data.</text>
</comment>
<name>A0A9N9HR47_9GLOM</name>
<dbReference type="Proteomes" id="UP000789396">
    <property type="component" value="Unassembled WGS sequence"/>
</dbReference>
<organism evidence="1 2">
    <name type="scientific">Racocetra fulgida</name>
    <dbReference type="NCBI Taxonomy" id="60492"/>
    <lineage>
        <taxon>Eukaryota</taxon>
        <taxon>Fungi</taxon>
        <taxon>Fungi incertae sedis</taxon>
        <taxon>Mucoromycota</taxon>
        <taxon>Glomeromycotina</taxon>
        <taxon>Glomeromycetes</taxon>
        <taxon>Diversisporales</taxon>
        <taxon>Gigasporaceae</taxon>
        <taxon>Racocetra</taxon>
    </lineage>
</organism>
<feature type="non-terminal residue" evidence="1">
    <location>
        <position position="1"/>
    </location>
</feature>
<dbReference type="AlphaFoldDB" id="A0A9N9HR47"/>
<reference evidence="1" key="1">
    <citation type="submission" date="2021-06" db="EMBL/GenBank/DDBJ databases">
        <authorList>
            <person name="Kallberg Y."/>
            <person name="Tangrot J."/>
            <person name="Rosling A."/>
        </authorList>
    </citation>
    <scope>NUCLEOTIDE SEQUENCE</scope>
    <source>
        <strain evidence="1">IN212</strain>
    </source>
</reference>
<sequence length="139" mass="16074">DTDNQDKKVIEAIEDYYDFQQTYLKALINSVPIDTIKEIWKLMVENPSVLFHVMLMPTRWFKDDSWNCLEIISKELFVKAEAQVTDSEGQTLTVRLIDSHVYNVNDVNDPLVRQSKGRPATKRLKAFNEENGSANPKKV</sequence>
<gene>
    <name evidence="1" type="ORF">RFULGI_LOCUS10427</name>
</gene>
<dbReference type="EMBL" id="CAJVPZ010020598">
    <property type="protein sequence ID" value="CAG8701470.1"/>
    <property type="molecule type" value="Genomic_DNA"/>
</dbReference>
<evidence type="ECO:0000313" key="2">
    <source>
        <dbReference type="Proteomes" id="UP000789396"/>
    </source>
</evidence>
<proteinExistence type="predicted"/>
<keyword evidence="2" id="KW-1185">Reference proteome</keyword>
<evidence type="ECO:0000313" key="1">
    <source>
        <dbReference type="EMBL" id="CAG8701470.1"/>
    </source>
</evidence>